<proteinExistence type="predicted"/>
<dbReference type="AlphaFoldDB" id="A0A9Q4L3E4"/>
<dbReference type="EMBL" id="JAMQOT010000001">
    <property type="protein sequence ID" value="MDF9744611.1"/>
    <property type="molecule type" value="Genomic_DNA"/>
</dbReference>
<sequence>MKYCLDCDWHLNAAEEPSRRNRSRAAIDHHVDTGHAIDSTESIVRPTAPAIPGAVLVRDLIPSND</sequence>
<evidence type="ECO:0000313" key="1">
    <source>
        <dbReference type="EMBL" id="MDF9744611.1"/>
    </source>
</evidence>
<gene>
    <name evidence="1" type="ORF">NDI89_03340</name>
</gene>
<dbReference type="RefSeq" id="WP_277520098.1">
    <property type="nucleotide sequence ID" value="NZ_JAMQOT010000001.1"/>
</dbReference>
<protein>
    <submittedName>
        <fullName evidence="1">Uncharacterized protein</fullName>
    </submittedName>
</protein>
<dbReference type="Proteomes" id="UP001154061">
    <property type="component" value="Unassembled WGS sequence"/>
</dbReference>
<accession>A0A9Q4L3E4</accession>
<evidence type="ECO:0000313" key="2">
    <source>
        <dbReference type="Proteomes" id="UP001154061"/>
    </source>
</evidence>
<reference evidence="1" key="1">
    <citation type="submission" date="2022-06" db="EMBL/GenBank/DDBJ databases">
        <title>Natrinema sp. a new haloarchaeum isolate from saline soil.</title>
        <authorList>
            <person name="Strakova D."/>
            <person name="Galisteo C."/>
            <person name="Sanchez-Porro C."/>
            <person name="Ventosa A."/>
        </authorList>
    </citation>
    <scope>NUCLEOTIDE SEQUENCE</scope>
    <source>
        <strain evidence="1">S1CR25-10</strain>
    </source>
</reference>
<comment type="caution">
    <text evidence="1">The sequence shown here is derived from an EMBL/GenBank/DDBJ whole genome shotgun (WGS) entry which is preliminary data.</text>
</comment>
<name>A0A9Q4L3E4_9EURY</name>
<keyword evidence="2" id="KW-1185">Reference proteome</keyword>
<organism evidence="1 2">
    <name type="scientific">Natrinema salsiterrestre</name>
    <dbReference type="NCBI Taxonomy" id="2950540"/>
    <lineage>
        <taxon>Archaea</taxon>
        <taxon>Methanobacteriati</taxon>
        <taxon>Methanobacteriota</taxon>
        <taxon>Stenosarchaea group</taxon>
        <taxon>Halobacteria</taxon>
        <taxon>Halobacteriales</taxon>
        <taxon>Natrialbaceae</taxon>
        <taxon>Natrinema</taxon>
    </lineage>
</organism>